<dbReference type="PROSITE" id="PS51542">
    <property type="entry name" value="FYRN"/>
    <property type="match status" value="1"/>
</dbReference>
<feature type="region of interest" description="Disordered" evidence="3">
    <location>
        <begin position="1"/>
        <end position="44"/>
    </location>
</feature>
<evidence type="ECO:0000313" key="5">
    <source>
        <dbReference type="Proteomes" id="UP000193467"/>
    </source>
</evidence>
<dbReference type="GO" id="GO:0051726">
    <property type="term" value="P:regulation of cell cycle"/>
    <property type="evidence" value="ECO:0007669"/>
    <property type="project" value="TreeGrafter"/>
</dbReference>
<keyword evidence="2" id="KW-0539">Nucleus</keyword>
<dbReference type="AlphaFoldDB" id="A0A1Y2G523"/>
<comment type="subcellular location">
    <subcellularLocation>
        <location evidence="1">Nucleus</location>
    </subcellularLocation>
</comment>
<dbReference type="STRING" id="106004.A0A1Y2G523"/>
<dbReference type="EMBL" id="MCGR01000002">
    <property type="protein sequence ID" value="ORY91602.1"/>
    <property type="molecule type" value="Genomic_DNA"/>
</dbReference>
<dbReference type="PANTHER" id="PTHR22715">
    <property type="entry name" value="TRANSFORMING GROWTH FACTOR BETA REGULATED GENE 1"/>
    <property type="match status" value="1"/>
</dbReference>
<dbReference type="InterPro" id="IPR003889">
    <property type="entry name" value="FYrich_C"/>
</dbReference>
<comment type="caution">
    <text evidence="4">The sequence shown here is derived from an EMBL/GenBank/DDBJ whole genome shotgun (WGS) entry which is preliminary data.</text>
</comment>
<evidence type="ECO:0000256" key="3">
    <source>
        <dbReference type="SAM" id="MobiDB-lite"/>
    </source>
</evidence>
<dbReference type="InterPro" id="IPR040092">
    <property type="entry name" value="TBRG1"/>
</dbReference>
<evidence type="ECO:0000313" key="4">
    <source>
        <dbReference type="EMBL" id="ORY91602.1"/>
    </source>
</evidence>
<reference evidence="4 5" key="1">
    <citation type="submission" date="2016-07" db="EMBL/GenBank/DDBJ databases">
        <title>Pervasive Adenine N6-methylation of Active Genes in Fungi.</title>
        <authorList>
            <consortium name="DOE Joint Genome Institute"/>
            <person name="Mondo S.J."/>
            <person name="Dannebaum R.O."/>
            <person name="Kuo R.C."/>
            <person name="Labutti K."/>
            <person name="Haridas S."/>
            <person name="Kuo A."/>
            <person name="Salamov A."/>
            <person name="Ahrendt S.R."/>
            <person name="Lipzen A."/>
            <person name="Sullivan W."/>
            <person name="Andreopoulos W.B."/>
            <person name="Clum A."/>
            <person name="Lindquist E."/>
            <person name="Daum C."/>
            <person name="Ramamoorthy G.K."/>
            <person name="Gryganskyi A."/>
            <person name="Culley D."/>
            <person name="Magnuson J.K."/>
            <person name="James T.Y."/>
            <person name="O'Malley M.A."/>
            <person name="Stajich J.E."/>
            <person name="Spatafora J.W."/>
            <person name="Visel A."/>
            <person name="Grigoriev I.V."/>
        </authorList>
    </citation>
    <scope>NUCLEOTIDE SEQUENCE [LARGE SCALE GENOMIC DNA]</scope>
    <source>
        <strain evidence="4 5">62-1032</strain>
    </source>
</reference>
<dbReference type="InterPro" id="IPR003888">
    <property type="entry name" value="FYrich_N"/>
</dbReference>
<feature type="compositionally biased region" description="Gly residues" evidence="3">
    <location>
        <begin position="20"/>
        <end position="29"/>
    </location>
</feature>
<dbReference type="Pfam" id="PF05965">
    <property type="entry name" value="FYRC"/>
    <property type="match status" value="1"/>
</dbReference>
<dbReference type="PROSITE" id="PS51543">
    <property type="entry name" value="FYRC"/>
    <property type="match status" value="1"/>
</dbReference>
<feature type="non-terminal residue" evidence="4">
    <location>
        <position position="221"/>
    </location>
</feature>
<proteinExistence type="predicted"/>
<dbReference type="GO" id="GO:0005634">
    <property type="term" value="C:nucleus"/>
    <property type="evidence" value="ECO:0007669"/>
    <property type="project" value="UniProtKB-SubCell"/>
</dbReference>
<keyword evidence="5" id="KW-1185">Reference proteome</keyword>
<evidence type="ECO:0000256" key="2">
    <source>
        <dbReference type="ARBA" id="ARBA00023242"/>
    </source>
</evidence>
<dbReference type="PANTHER" id="PTHR22715:SF0">
    <property type="entry name" value="TRANSFORMING GROWTH FACTOR BETA REGULATOR 1"/>
    <property type="match status" value="1"/>
</dbReference>
<protein>
    <submittedName>
        <fullName evidence="4">F/Y-rich N-terminus-domain-containing protein</fullName>
    </submittedName>
</protein>
<name>A0A1Y2G523_9BASI</name>
<dbReference type="Gene3D" id="3.30.160.360">
    <property type="match status" value="1"/>
</dbReference>
<dbReference type="Proteomes" id="UP000193467">
    <property type="component" value="Unassembled WGS sequence"/>
</dbReference>
<dbReference type="OrthoDB" id="285793at2759"/>
<accession>A0A1Y2G523</accession>
<gene>
    <name evidence="4" type="ORF">BCR35DRAFT_260683</name>
</gene>
<dbReference type="SMART" id="SM00541">
    <property type="entry name" value="FYRN"/>
    <property type="match status" value="1"/>
</dbReference>
<dbReference type="InParanoid" id="A0A1Y2G523"/>
<dbReference type="Pfam" id="PF05964">
    <property type="entry name" value="FYRN"/>
    <property type="match status" value="1"/>
</dbReference>
<sequence length="221" mass="24153">MDDDTRSFGTGAGYSEDEGAGGAGGGAGGAEPKEFVVKERKHRKIEGEKTIKPKRLKTHGITSGTYQIPHVPRNPDGTPRLPIPIGIMILRKLGTVTPREHFHTERYIFPIGFEAMRKYPSMIDRTETVEYSCTIVDGGDGAPRFEIHPADQPGVIISAGTPTGAWSQVVKAANRVRERNHSNSVSGPDYYGLAQNVVKALIQELPGAREVPGYIWQTFLE</sequence>
<evidence type="ECO:0000256" key="1">
    <source>
        <dbReference type="ARBA" id="ARBA00004123"/>
    </source>
</evidence>
<organism evidence="4 5">
    <name type="scientific">Leucosporidium creatinivorum</name>
    <dbReference type="NCBI Taxonomy" id="106004"/>
    <lineage>
        <taxon>Eukaryota</taxon>
        <taxon>Fungi</taxon>
        <taxon>Dikarya</taxon>
        <taxon>Basidiomycota</taxon>
        <taxon>Pucciniomycotina</taxon>
        <taxon>Microbotryomycetes</taxon>
        <taxon>Leucosporidiales</taxon>
        <taxon>Leucosporidium</taxon>
    </lineage>
</organism>